<dbReference type="Proteomes" id="UP001216189">
    <property type="component" value="Unassembled WGS sequence"/>
</dbReference>
<protein>
    <recommendedName>
        <fullName evidence="1">KfrA N-terminal DNA-binding domain-containing protein</fullName>
    </recommendedName>
</protein>
<evidence type="ECO:0000313" key="2">
    <source>
        <dbReference type="EMBL" id="MDE1515846.1"/>
    </source>
</evidence>
<keyword evidence="3" id="KW-1185">Reference proteome</keyword>
<sequence length="98" mass="10540">MQTTNVSQQLEQILNQLTQQGKTPSVALVKARLTTPVPMPAIIAALKSWKNSQRIPSIEVAAPMPASLEQRVALLEQTLLQLSARVAELEASTQGAPV</sequence>
<dbReference type="Pfam" id="PF11740">
    <property type="entry name" value="KfrA_N"/>
    <property type="match status" value="1"/>
</dbReference>
<evidence type="ECO:0000259" key="1">
    <source>
        <dbReference type="Pfam" id="PF11740"/>
    </source>
</evidence>
<dbReference type="EMBL" id="JARBFT010000016">
    <property type="protein sequence ID" value="MDE1515846.1"/>
    <property type="molecule type" value="Genomic_DNA"/>
</dbReference>
<dbReference type="InterPro" id="IPR021104">
    <property type="entry name" value="KfrA_DNA-bd_N"/>
</dbReference>
<reference evidence="2 3" key="1">
    <citation type="submission" date="2023-02" db="EMBL/GenBank/DDBJ databases">
        <title>Vibrio intestini sp. nov., a close relative of Vibrio cholerae isolated from the intestine of Healthy Culter dabryi.</title>
        <authorList>
            <person name="Wu N."/>
        </authorList>
    </citation>
    <scope>NUCLEOTIDE SEQUENCE [LARGE SCALE GENOMIC DNA]</scope>
    <source>
        <strain evidence="2 3">DSL-7</strain>
    </source>
</reference>
<dbReference type="RefSeq" id="WP_274723530.1">
    <property type="nucleotide sequence ID" value="NZ_JARBFT010000016.1"/>
</dbReference>
<accession>A0ABT5V2F6</accession>
<gene>
    <name evidence="2" type="ORF">PUN32_12555</name>
</gene>
<comment type="caution">
    <text evidence="2">The sequence shown here is derived from an EMBL/GenBank/DDBJ whole genome shotgun (WGS) entry which is preliminary data.</text>
</comment>
<evidence type="ECO:0000313" key="3">
    <source>
        <dbReference type="Proteomes" id="UP001216189"/>
    </source>
</evidence>
<proteinExistence type="predicted"/>
<feature type="domain" description="KfrA N-terminal DNA-binding" evidence="1">
    <location>
        <begin position="9"/>
        <end position="88"/>
    </location>
</feature>
<organism evidence="2 3">
    <name type="scientific">Vibrio chanodichtyis</name>
    <dbReference type="NCBI Taxonomy" id="3027932"/>
    <lineage>
        <taxon>Bacteria</taxon>
        <taxon>Pseudomonadati</taxon>
        <taxon>Pseudomonadota</taxon>
        <taxon>Gammaproteobacteria</taxon>
        <taxon>Vibrionales</taxon>
        <taxon>Vibrionaceae</taxon>
        <taxon>Vibrio</taxon>
    </lineage>
</organism>
<name>A0ABT5V2F6_9VIBR</name>